<evidence type="ECO:0000256" key="1">
    <source>
        <dbReference type="ARBA" id="ARBA00004173"/>
    </source>
</evidence>
<feature type="active site" description="Acyl-thioester intermediate" evidence="7">
    <location>
        <position position="174"/>
    </location>
</feature>
<dbReference type="GeneID" id="108734732"/>
<dbReference type="STRING" id="224129.A0A1W4WN55"/>
<evidence type="ECO:0000256" key="2">
    <source>
        <dbReference type="ARBA" id="ARBA00004821"/>
    </source>
</evidence>
<dbReference type="UniPathway" id="UPA00538">
    <property type="reaction ID" value="UER00592"/>
</dbReference>
<dbReference type="InterPro" id="IPR020605">
    <property type="entry name" value="Octanoyltransferase_CS"/>
</dbReference>
<dbReference type="Pfam" id="PF21948">
    <property type="entry name" value="LplA-B_cat"/>
    <property type="match status" value="1"/>
</dbReference>
<sequence>MNKLVAIFNVGKVAYGPSLKLQAALANYHRQHEDTPGTLLVVEHPPVYTTGIRTKPYSIKDEEILKQTGAEFYRTNRGGLITFHGPGQLVVYPILNLKHFNLGLRNYVSNIEQTVIQICKDFNLKAETSAHTGVWIGDNKICAIGVHASRYVTTHGLALNVCTDLTWFEHIVPCGIEGKGVTSLTKELKRHVNIEEVIPVFLRNFTHVFKYPCVDISDEIYKKIENYDETLLDNFSVTSRISPG</sequence>
<dbReference type="PANTHER" id="PTHR10993">
    <property type="entry name" value="OCTANOYLTRANSFERASE"/>
    <property type="match status" value="1"/>
</dbReference>
<evidence type="ECO:0000256" key="8">
    <source>
        <dbReference type="PIRSR" id="PIRSR016262-2"/>
    </source>
</evidence>
<evidence type="ECO:0000256" key="3">
    <source>
        <dbReference type="ARBA" id="ARBA00007907"/>
    </source>
</evidence>
<comment type="similarity">
    <text evidence="3 6">Belongs to the LipB family.</text>
</comment>
<evidence type="ECO:0000313" key="12">
    <source>
        <dbReference type="RefSeq" id="XP_018321892.1"/>
    </source>
</evidence>
<comment type="pathway">
    <text evidence="2 6">Protein modification; protein lipoylation via endogenous pathway; protein N(6)-(lipoyl)lysine from octanoyl-[acyl-carrier-protein]: step 1/2.</text>
</comment>
<evidence type="ECO:0000256" key="6">
    <source>
        <dbReference type="PIRNR" id="PIRNR016262"/>
    </source>
</evidence>
<evidence type="ECO:0000313" key="11">
    <source>
        <dbReference type="Proteomes" id="UP000192223"/>
    </source>
</evidence>
<feature type="site" description="Lowers pKa of active site Cys" evidence="9">
    <location>
        <position position="140"/>
    </location>
</feature>
<dbReference type="PROSITE" id="PS51733">
    <property type="entry name" value="BPL_LPL_CATALYTIC"/>
    <property type="match status" value="1"/>
</dbReference>
<dbReference type="GO" id="GO:0033819">
    <property type="term" value="F:lipoyl(octanoyl) transferase activity"/>
    <property type="evidence" value="ECO:0007669"/>
    <property type="project" value="UniProtKB-EC"/>
</dbReference>
<evidence type="ECO:0000256" key="7">
    <source>
        <dbReference type="PIRSR" id="PIRSR016262-1"/>
    </source>
</evidence>
<evidence type="ECO:0000256" key="4">
    <source>
        <dbReference type="ARBA" id="ARBA00022679"/>
    </source>
</evidence>
<dbReference type="PIRSF" id="PIRSF016262">
    <property type="entry name" value="LPLase"/>
    <property type="match status" value="1"/>
</dbReference>
<dbReference type="EC" id="2.3.1.181" evidence="6"/>
<protein>
    <recommendedName>
        <fullName evidence="6">Octanoyl-[acyl-carrier-protein]:protein N-octanoyltransferase LIPT2, mitochondrial</fullName>
        <ecNumber evidence="6">2.3.1.181</ecNumber>
    </recommendedName>
</protein>
<dbReference type="Proteomes" id="UP000192223">
    <property type="component" value="Unplaced"/>
</dbReference>
<dbReference type="FunCoup" id="A0A1W4WN55">
    <property type="interactions" value="904"/>
</dbReference>
<dbReference type="PANTHER" id="PTHR10993:SF7">
    <property type="entry name" value="LIPOYLTRANSFERASE 2, MITOCHONDRIAL-RELATED"/>
    <property type="match status" value="1"/>
</dbReference>
<comment type="catalytic activity">
    <reaction evidence="6">
        <text>octanoyl-[ACP] + L-lysyl-[protein] = N(6)-octanoyl-L-lysyl-[protein] + holo-[ACP] + H(+)</text>
        <dbReference type="Rhea" id="RHEA:17665"/>
        <dbReference type="Rhea" id="RHEA-COMP:9636"/>
        <dbReference type="Rhea" id="RHEA-COMP:9685"/>
        <dbReference type="Rhea" id="RHEA-COMP:9752"/>
        <dbReference type="Rhea" id="RHEA-COMP:9928"/>
        <dbReference type="ChEBI" id="CHEBI:15378"/>
        <dbReference type="ChEBI" id="CHEBI:29969"/>
        <dbReference type="ChEBI" id="CHEBI:64479"/>
        <dbReference type="ChEBI" id="CHEBI:78463"/>
        <dbReference type="ChEBI" id="CHEBI:78809"/>
        <dbReference type="EC" id="2.3.1.181"/>
    </reaction>
</comment>
<dbReference type="InParanoid" id="A0A1W4WN55"/>
<dbReference type="CTD" id="387787"/>
<keyword evidence="4 6" id="KW-0808">Transferase</keyword>
<dbReference type="GO" id="GO:0005739">
    <property type="term" value="C:mitochondrion"/>
    <property type="evidence" value="ECO:0007669"/>
    <property type="project" value="UniProtKB-SubCell"/>
</dbReference>
<dbReference type="InterPro" id="IPR004143">
    <property type="entry name" value="BPL_LPL_catalytic"/>
</dbReference>
<keyword evidence="11" id="KW-1185">Reference proteome</keyword>
<comment type="function">
    <text evidence="6">Catalyzes the transfer of endogenously produced octanoic acid from octanoyl-acyl-carrier-protein onto the lipoyl domains of lipoate-dependent enzymes. Lipoyl-ACP can also act as a substrate although octanoyl-ACP is likely to be the physiological substrate.</text>
</comment>
<reference evidence="12" key="1">
    <citation type="submission" date="2025-08" db="UniProtKB">
        <authorList>
            <consortium name="RefSeq"/>
        </authorList>
    </citation>
    <scope>IDENTIFICATION</scope>
    <source>
        <tissue evidence="12">Entire body</tissue>
    </source>
</reference>
<evidence type="ECO:0000259" key="10">
    <source>
        <dbReference type="PROSITE" id="PS51733"/>
    </source>
</evidence>
<dbReference type="RefSeq" id="XP_018321892.1">
    <property type="nucleotide sequence ID" value="XM_018466390.1"/>
</dbReference>
<proteinExistence type="inferred from homology"/>
<dbReference type="Gene3D" id="3.30.930.10">
    <property type="entry name" value="Bira Bifunctional Protein, Domain 2"/>
    <property type="match status" value="1"/>
</dbReference>
<dbReference type="GO" id="GO:0009249">
    <property type="term" value="P:protein lipoylation"/>
    <property type="evidence" value="ECO:0007669"/>
    <property type="project" value="InterPro"/>
</dbReference>
<gene>
    <name evidence="12" type="primary">LOC108734732</name>
</gene>
<dbReference type="CDD" id="cd16444">
    <property type="entry name" value="LipB"/>
    <property type="match status" value="1"/>
</dbReference>
<keyword evidence="5 6" id="KW-0012">Acyltransferase</keyword>
<dbReference type="InterPro" id="IPR000544">
    <property type="entry name" value="Octanoyltransferase"/>
</dbReference>
<dbReference type="KEGG" id="apln:108734732"/>
<comment type="subcellular location">
    <subcellularLocation>
        <location evidence="1 6">Mitochondrion</location>
    </subcellularLocation>
</comment>
<accession>A0A1W4WN55</accession>
<feature type="binding site" evidence="8">
    <location>
        <begin position="156"/>
        <end position="158"/>
    </location>
    <ligand>
        <name>substrate</name>
    </ligand>
</feature>
<dbReference type="PROSITE" id="PS01313">
    <property type="entry name" value="LIPB"/>
    <property type="match status" value="1"/>
</dbReference>
<dbReference type="SUPFAM" id="SSF55681">
    <property type="entry name" value="Class II aaRS and biotin synthetases"/>
    <property type="match status" value="1"/>
</dbReference>
<dbReference type="InterPro" id="IPR045864">
    <property type="entry name" value="aa-tRNA-synth_II/BPL/LPL"/>
</dbReference>
<feature type="binding site" evidence="8">
    <location>
        <begin position="77"/>
        <end position="84"/>
    </location>
    <ligand>
        <name>substrate</name>
    </ligand>
</feature>
<dbReference type="NCBIfam" id="NF010925">
    <property type="entry name" value="PRK14345.1"/>
    <property type="match status" value="1"/>
</dbReference>
<feature type="domain" description="BPL/LPL catalytic" evidence="10">
    <location>
        <begin position="33"/>
        <end position="213"/>
    </location>
</feature>
<name>A0A1W4WN55_AGRPL</name>
<dbReference type="HAMAP" id="MF_00013">
    <property type="entry name" value="LipB"/>
    <property type="match status" value="1"/>
</dbReference>
<organism evidence="11 12">
    <name type="scientific">Agrilus planipennis</name>
    <name type="common">Emerald ash borer</name>
    <name type="synonym">Agrilus marcopoli</name>
    <dbReference type="NCBI Taxonomy" id="224129"/>
    <lineage>
        <taxon>Eukaryota</taxon>
        <taxon>Metazoa</taxon>
        <taxon>Ecdysozoa</taxon>
        <taxon>Arthropoda</taxon>
        <taxon>Hexapoda</taxon>
        <taxon>Insecta</taxon>
        <taxon>Pterygota</taxon>
        <taxon>Neoptera</taxon>
        <taxon>Endopterygota</taxon>
        <taxon>Coleoptera</taxon>
        <taxon>Polyphaga</taxon>
        <taxon>Elateriformia</taxon>
        <taxon>Buprestoidea</taxon>
        <taxon>Buprestidae</taxon>
        <taxon>Agrilinae</taxon>
        <taxon>Agrilus</taxon>
    </lineage>
</organism>
<dbReference type="FunFam" id="3.30.930.10:FF:000035">
    <property type="entry name" value="Putative lipoyltransferase 2, mitochondrial"/>
    <property type="match status" value="1"/>
</dbReference>
<dbReference type="NCBIfam" id="TIGR00214">
    <property type="entry name" value="lipB"/>
    <property type="match status" value="1"/>
</dbReference>
<dbReference type="OrthoDB" id="19908at2759"/>
<evidence type="ECO:0000256" key="9">
    <source>
        <dbReference type="PIRSR" id="PIRSR016262-3"/>
    </source>
</evidence>
<keyword evidence="6" id="KW-0496">Mitochondrion</keyword>
<dbReference type="AlphaFoldDB" id="A0A1W4WN55"/>
<evidence type="ECO:0000256" key="5">
    <source>
        <dbReference type="ARBA" id="ARBA00023315"/>
    </source>
</evidence>
<feature type="binding site" evidence="8">
    <location>
        <begin position="143"/>
        <end position="145"/>
    </location>
    <ligand>
        <name>substrate</name>
    </ligand>
</feature>